<reference evidence="1 2" key="1">
    <citation type="submission" date="2020-04" db="EMBL/GenBank/DDBJ databases">
        <title>MicrobeNet Type strains.</title>
        <authorList>
            <person name="Nicholson A.C."/>
        </authorList>
    </citation>
    <scope>NUCLEOTIDE SEQUENCE [LARGE SCALE GENOMIC DNA]</scope>
    <source>
        <strain evidence="1 2">JCM 12354</strain>
    </source>
</reference>
<name>A0A846XV70_9NOCA</name>
<dbReference type="Proteomes" id="UP000565711">
    <property type="component" value="Unassembled WGS sequence"/>
</dbReference>
<sequence>MTLTPVKLGYSLFTLVDPARGHEVDYNRWYERDHRYSGCMVGPGWFTGSRWVATKALKDLRFPKTGPVATNTDDGSYLAIYWVHEPDAEVADAWAQQQVGELYAAGRGFAEREHVHTGQYLPDSTVSAQEDGVPLELAHDHHYGGLVTVMIEPADGMDRSAALETVNGGPVKTLLATGAVDLVSSWGMKPWPADHNVPMKMGNDGGSPQRILQMCFLEDDPVASWQHIVDYAANIEASGAGRVTFASPFIPTVVGTDKYTDELW</sequence>
<dbReference type="RefSeq" id="WP_067873565.1">
    <property type="nucleotide sequence ID" value="NZ_JAAXOP010000005.1"/>
</dbReference>
<keyword evidence="2" id="KW-1185">Reference proteome</keyword>
<evidence type="ECO:0000313" key="2">
    <source>
        <dbReference type="Proteomes" id="UP000565711"/>
    </source>
</evidence>
<protein>
    <submittedName>
        <fullName evidence="1">Uncharacterized protein</fullName>
    </submittedName>
</protein>
<evidence type="ECO:0000313" key="1">
    <source>
        <dbReference type="EMBL" id="NKY51026.1"/>
    </source>
</evidence>
<dbReference type="AlphaFoldDB" id="A0A846XV70"/>
<gene>
    <name evidence="1" type="ORF">HGA08_12465</name>
</gene>
<organism evidence="1 2">
    <name type="scientific">Nocardia vermiculata</name>
    <dbReference type="NCBI Taxonomy" id="257274"/>
    <lineage>
        <taxon>Bacteria</taxon>
        <taxon>Bacillati</taxon>
        <taxon>Actinomycetota</taxon>
        <taxon>Actinomycetes</taxon>
        <taxon>Mycobacteriales</taxon>
        <taxon>Nocardiaceae</taxon>
        <taxon>Nocardia</taxon>
    </lineage>
</organism>
<accession>A0A846XV70</accession>
<dbReference type="EMBL" id="JAAXOP010000005">
    <property type="protein sequence ID" value="NKY51026.1"/>
    <property type="molecule type" value="Genomic_DNA"/>
</dbReference>
<comment type="caution">
    <text evidence="1">The sequence shown here is derived from an EMBL/GenBank/DDBJ whole genome shotgun (WGS) entry which is preliminary data.</text>
</comment>
<proteinExistence type="predicted"/>